<dbReference type="STRING" id="58114.SAMN05216270_11571"/>
<keyword evidence="2" id="KW-1185">Reference proteome</keyword>
<dbReference type="InterPro" id="IPR022536">
    <property type="entry name" value="EspC"/>
</dbReference>
<sequence>MTGYIVDPEQLRAHASNLEQFKTRFEALKSASANIAQDDEAYGQLCGWISGLLEERHQRQDGLVAYVEENIGLAAESMRAAADAYEQSDHDSSLTFDEITAEIGG</sequence>
<accession>A0A1G7B0S3</accession>
<evidence type="ECO:0000313" key="1">
    <source>
        <dbReference type="EMBL" id="SDE20718.1"/>
    </source>
</evidence>
<protein>
    <submittedName>
        <fullName evidence="1">Excreted virulence factor EspC, type VII ESX diderm</fullName>
    </submittedName>
</protein>
<proteinExistence type="predicted"/>
<gene>
    <name evidence="1" type="ORF">SAMN05216270_11571</name>
</gene>
<reference evidence="2" key="1">
    <citation type="submission" date="2016-10" db="EMBL/GenBank/DDBJ databases">
        <authorList>
            <person name="Varghese N."/>
            <person name="Submissions S."/>
        </authorList>
    </citation>
    <scope>NUCLEOTIDE SEQUENCE [LARGE SCALE GENOMIC DNA]</scope>
    <source>
        <strain evidence="2">CGMCC 4.3516</strain>
    </source>
</reference>
<dbReference type="Proteomes" id="UP000198949">
    <property type="component" value="Unassembled WGS sequence"/>
</dbReference>
<dbReference type="GO" id="GO:0009306">
    <property type="term" value="P:protein secretion"/>
    <property type="evidence" value="ECO:0007669"/>
    <property type="project" value="InterPro"/>
</dbReference>
<dbReference type="RefSeq" id="WP_218125392.1">
    <property type="nucleotide sequence ID" value="NZ_FNAD01000015.1"/>
</dbReference>
<dbReference type="Pfam" id="PF10824">
    <property type="entry name" value="T7SS_ESX_EspC"/>
    <property type="match status" value="1"/>
</dbReference>
<dbReference type="EMBL" id="FNAD01000015">
    <property type="protein sequence ID" value="SDE20718.1"/>
    <property type="molecule type" value="Genomic_DNA"/>
</dbReference>
<organism evidence="1 2">
    <name type="scientific">Glycomyces harbinensis</name>
    <dbReference type="NCBI Taxonomy" id="58114"/>
    <lineage>
        <taxon>Bacteria</taxon>
        <taxon>Bacillati</taxon>
        <taxon>Actinomycetota</taxon>
        <taxon>Actinomycetes</taxon>
        <taxon>Glycomycetales</taxon>
        <taxon>Glycomycetaceae</taxon>
        <taxon>Glycomyces</taxon>
    </lineage>
</organism>
<dbReference type="AlphaFoldDB" id="A0A1G7B0S3"/>
<name>A0A1G7B0S3_9ACTN</name>
<evidence type="ECO:0000313" key="2">
    <source>
        <dbReference type="Proteomes" id="UP000198949"/>
    </source>
</evidence>